<accession>A0ABR8GWG4</accession>
<reference evidence="1 2" key="1">
    <citation type="journal article" date="2020" name="ISME J.">
        <title>Comparative genomics reveals insights into cyanobacterial evolution and habitat adaptation.</title>
        <authorList>
            <person name="Chen M.Y."/>
            <person name="Teng W.K."/>
            <person name="Zhao L."/>
            <person name="Hu C.X."/>
            <person name="Zhou Y.K."/>
            <person name="Han B.P."/>
            <person name="Song L.R."/>
            <person name="Shu W.S."/>
        </authorList>
    </citation>
    <scope>NUCLEOTIDE SEQUENCE [LARGE SCALE GENOMIC DNA]</scope>
    <source>
        <strain evidence="1 2">FACHB-248</strain>
    </source>
</reference>
<evidence type="ECO:0000313" key="2">
    <source>
        <dbReference type="Proteomes" id="UP000660380"/>
    </source>
</evidence>
<comment type="caution">
    <text evidence="1">The sequence shown here is derived from an EMBL/GenBank/DDBJ whole genome shotgun (WGS) entry which is preliminary data.</text>
</comment>
<dbReference type="EMBL" id="JACJTA010000063">
    <property type="protein sequence ID" value="MBD2607434.1"/>
    <property type="molecule type" value="Genomic_DNA"/>
</dbReference>
<sequence length="48" mass="5350">MGKKSACLTMFDSRKTNGVPSRNTTSKGLQHDRAIARQNAHHKAYDGY</sequence>
<gene>
    <name evidence="1" type="ORF">H6G81_23625</name>
</gene>
<dbReference type="RefSeq" id="WP_186227444.1">
    <property type="nucleotide sequence ID" value="NZ_JACJTA010000063.1"/>
</dbReference>
<protein>
    <submittedName>
        <fullName evidence="1">Uncharacterized protein</fullName>
    </submittedName>
</protein>
<dbReference type="Proteomes" id="UP000660380">
    <property type="component" value="Unassembled WGS sequence"/>
</dbReference>
<evidence type="ECO:0000313" key="1">
    <source>
        <dbReference type="EMBL" id="MBD2607434.1"/>
    </source>
</evidence>
<organism evidence="1 2">
    <name type="scientific">Scytonema hofmannii FACHB-248</name>
    <dbReference type="NCBI Taxonomy" id="1842502"/>
    <lineage>
        <taxon>Bacteria</taxon>
        <taxon>Bacillati</taxon>
        <taxon>Cyanobacteriota</taxon>
        <taxon>Cyanophyceae</taxon>
        <taxon>Nostocales</taxon>
        <taxon>Scytonemataceae</taxon>
        <taxon>Scytonema</taxon>
    </lineage>
</organism>
<proteinExistence type="predicted"/>
<name>A0ABR8GWG4_9CYAN</name>
<keyword evidence="2" id="KW-1185">Reference proteome</keyword>